<evidence type="ECO:0000313" key="7">
    <source>
        <dbReference type="EMBL" id="RGK81929.1"/>
    </source>
</evidence>
<dbReference type="AlphaFoldDB" id="A0A3E4PPL0"/>
<reference evidence="7 8" key="1">
    <citation type="submission" date="2018-08" db="EMBL/GenBank/DDBJ databases">
        <title>A genome reference for cultivated species of the human gut microbiota.</title>
        <authorList>
            <person name="Zou Y."/>
            <person name="Xue W."/>
            <person name="Luo G."/>
        </authorList>
    </citation>
    <scope>NUCLEOTIDE SEQUENCE [LARGE SCALE GENOMIC DNA]</scope>
    <source>
        <strain evidence="7 8">TF09-3</strain>
    </source>
</reference>
<feature type="transmembrane region" description="Helical" evidence="5">
    <location>
        <begin position="41"/>
        <end position="69"/>
    </location>
</feature>
<keyword evidence="2 5" id="KW-0812">Transmembrane</keyword>
<dbReference type="InterPro" id="IPR002810">
    <property type="entry name" value="NfeD-like_C"/>
</dbReference>
<feature type="domain" description="NfeD-like C-terminal" evidence="6">
    <location>
        <begin position="87"/>
        <end position="146"/>
    </location>
</feature>
<comment type="caution">
    <text evidence="7">The sequence shown here is derived from an EMBL/GenBank/DDBJ whole genome shotgun (WGS) entry which is preliminary data.</text>
</comment>
<comment type="subcellular location">
    <subcellularLocation>
        <location evidence="1">Membrane</location>
        <topology evidence="1">Multi-pass membrane protein</topology>
    </subcellularLocation>
</comment>
<evidence type="ECO:0000313" key="8">
    <source>
        <dbReference type="Proteomes" id="UP000261324"/>
    </source>
</evidence>
<feature type="transmembrane region" description="Helical" evidence="5">
    <location>
        <begin position="12"/>
        <end position="35"/>
    </location>
</feature>
<protein>
    <submittedName>
        <fullName evidence="7">NfeD family protein</fullName>
    </submittedName>
</protein>
<proteinExistence type="predicted"/>
<dbReference type="Pfam" id="PF01957">
    <property type="entry name" value="NfeD"/>
    <property type="match status" value="1"/>
</dbReference>
<sequence length="154" mass="16662">MKEGQIMQTTVIWLSLFVLFLVIEIITMGLTTIWFAGGALVAFLVAVLGLGLGVQIIIFAIVSLALLAVTRPLAMKYFNQERQKTGAELLIGQKALVIEEIDTLSSKGRVEVRGQEWAAKTDAPEGKIPKNAIVVVEGIQGVKLIVSNGEETKI</sequence>
<dbReference type="SUPFAM" id="SSF141322">
    <property type="entry name" value="NfeD domain-like"/>
    <property type="match status" value="1"/>
</dbReference>
<evidence type="ECO:0000259" key="6">
    <source>
        <dbReference type="Pfam" id="PF01957"/>
    </source>
</evidence>
<keyword evidence="4 5" id="KW-0472">Membrane</keyword>
<dbReference type="Gene3D" id="2.40.50.140">
    <property type="entry name" value="Nucleic acid-binding proteins"/>
    <property type="match status" value="1"/>
</dbReference>
<dbReference type="PANTHER" id="PTHR33507">
    <property type="entry name" value="INNER MEMBRANE PROTEIN YBBJ"/>
    <property type="match status" value="1"/>
</dbReference>
<gene>
    <name evidence="7" type="ORF">DXC93_10435</name>
</gene>
<name>A0A3E4PPL0_9FIRM</name>
<evidence type="ECO:0000256" key="3">
    <source>
        <dbReference type="ARBA" id="ARBA00022989"/>
    </source>
</evidence>
<accession>A0A3E4PPL0</accession>
<dbReference type="Proteomes" id="UP000261324">
    <property type="component" value="Unassembled WGS sequence"/>
</dbReference>
<evidence type="ECO:0000256" key="4">
    <source>
        <dbReference type="ARBA" id="ARBA00023136"/>
    </source>
</evidence>
<dbReference type="GO" id="GO:0005886">
    <property type="term" value="C:plasma membrane"/>
    <property type="evidence" value="ECO:0007669"/>
    <property type="project" value="TreeGrafter"/>
</dbReference>
<dbReference type="PANTHER" id="PTHR33507:SF3">
    <property type="entry name" value="INNER MEMBRANE PROTEIN YBBJ"/>
    <property type="match status" value="1"/>
</dbReference>
<dbReference type="InterPro" id="IPR012340">
    <property type="entry name" value="NA-bd_OB-fold"/>
</dbReference>
<evidence type="ECO:0000256" key="2">
    <source>
        <dbReference type="ARBA" id="ARBA00022692"/>
    </source>
</evidence>
<organism evidence="7 8">
    <name type="scientific">Dorea formicigenerans</name>
    <dbReference type="NCBI Taxonomy" id="39486"/>
    <lineage>
        <taxon>Bacteria</taxon>
        <taxon>Bacillati</taxon>
        <taxon>Bacillota</taxon>
        <taxon>Clostridia</taxon>
        <taxon>Lachnospirales</taxon>
        <taxon>Lachnospiraceae</taxon>
        <taxon>Dorea</taxon>
    </lineage>
</organism>
<keyword evidence="3 5" id="KW-1133">Transmembrane helix</keyword>
<evidence type="ECO:0000256" key="1">
    <source>
        <dbReference type="ARBA" id="ARBA00004141"/>
    </source>
</evidence>
<dbReference type="EMBL" id="QSRA01000013">
    <property type="protein sequence ID" value="RGK81929.1"/>
    <property type="molecule type" value="Genomic_DNA"/>
</dbReference>
<dbReference type="InterPro" id="IPR052165">
    <property type="entry name" value="Membrane_assoc_protease"/>
</dbReference>
<evidence type="ECO:0000256" key="5">
    <source>
        <dbReference type="SAM" id="Phobius"/>
    </source>
</evidence>